<accession>A0ABQ6M3G7</accession>
<keyword evidence="3 4" id="KW-0418">Kinase</keyword>
<dbReference type="HAMAP" id="MF_00235">
    <property type="entry name" value="Adenylate_kinase_Adk"/>
    <property type="match status" value="1"/>
</dbReference>
<dbReference type="PROSITE" id="PS00113">
    <property type="entry name" value="ADENYLATE_KINASE"/>
    <property type="match status" value="1"/>
</dbReference>
<keyword evidence="7" id="KW-1185">Reference proteome</keyword>
<gene>
    <name evidence="6" type="ORF">TeGR_g6567</name>
</gene>
<evidence type="ECO:0000256" key="1">
    <source>
        <dbReference type="ARBA" id="ARBA00022679"/>
    </source>
</evidence>
<dbReference type="InterPro" id="IPR027417">
    <property type="entry name" value="P-loop_NTPase"/>
</dbReference>
<dbReference type="InterPro" id="IPR033690">
    <property type="entry name" value="Adenylat_kinase_CS"/>
</dbReference>
<sequence>MLSSRLLPRLAPSASLGRSLSRSPSRSLSTYLILGPPGGGKGTVSSKILASHPSFTHLSTGDILRQNVKDGTEIGRKAKEIMDTGGLIGDDIMIDLVLSSVPEGVDNLLLDGFPRTRPQAEALDKALPVDFVLALDVPDEVIVSRVCDRWISPATGAVYSYSYNPPKVEGKCDETGEALVQRDDDKPESVLKRLRTYAEVTQPVVDFYEGRSQTFSGETSDVIFGQVTEVLTARGC</sequence>
<dbReference type="Pfam" id="PF05191">
    <property type="entry name" value="ADK_lid"/>
    <property type="match status" value="1"/>
</dbReference>
<protein>
    <recommendedName>
        <fullName evidence="5">Adenylate kinase active site lid domain-containing protein</fullName>
    </recommendedName>
</protein>
<evidence type="ECO:0000256" key="3">
    <source>
        <dbReference type="ARBA" id="ARBA00022777"/>
    </source>
</evidence>
<comment type="caution">
    <text evidence="6">The sequence shown here is derived from an EMBL/GenBank/DDBJ whole genome shotgun (WGS) entry which is preliminary data.</text>
</comment>
<dbReference type="Pfam" id="PF00406">
    <property type="entry name" value="ADK"/>
    <property type="match status" value="1"/>
</dbReference>
<dbReference type="EMBL" id="BRYB01003650">
    <property type="protein sequence ID" value="GMI18911.1"/>
    <property type="molecule type" value="Genomic_DNA"/>
</dbReference>
<evidence type="ECO:0000256" key="4">
    <source>
        <dbReference type="RuleBase" id="RU003330"/>
    </source>
</evidence>
<dbReference type="SUPFAM" id="SSF52540">
    <property type="entry name" value="P-loop containing nucleoside triphosphate hydrolases"/>
    <property type="match status" value="1"/>
</dbReference>
<keyword evidence="1 4" id="KW-0808">Transferase</keyword>
<evidence type="ECO:0000313" key="7">
    <source>
        <dbReference type="Proteomes" id="UP001165060"/>
    </source>
</evidence>
<organism evidence="6 7">
    <name type="scientific">Tetraparma gracilis</name>
    <dbReference type="NCBI Taxonomy" id="2962635"/>
    <lineage>
        <taxon>Eukaryota</taxon>
        <taxon>Sar</taxon>
        <taxon>Stramenopiles</taxon>
        <taxon>Ochrophyta</taxon>
        <taxon>Bolidophyceae</taxon>
        <taxon>Parmales</taxon>
        <taxon>Triparmaceae</taxon>
        <taxon>Tetraparma</taxon>
    </lineage>
</organism>
<feature type="domain" description="Adenylate kinase active site lid" evidence="5">
    <location>
        <begin position="149"/>
        <end position="184"/>
    </location>
</feature>
<dbReference type="Gene3D" id="3.40.50.300">
    <property type="entry name" value="P-loop containing nucleotide triphosphate hydrolases"/>
    <property type="match status" value="1"/>
</dbReference>
<dbReference type="PRINTS" id="PR00094">
    <property type="entry name" value="ADENYLTKNASE"/>
</dbReference>
<dbReference type="InterPro" id="IPR000850">
    <property type="entry name" value="Adenylat/UMP-CMP_kin"/>
</dbReference>
<dbReference type="InterPro" id="IPR006259">
    <property type="entry name" value="Adenyl_kin_sub"/>
</dbReference>
<dbReference type="InterPro" id="IPR007862">
    <property type="entry name" value="Adenylate_kinase_lid-dom"/>
</dbReference>
<evidence type="ECO:0000259" key="5">
    <source>
        <dbReference type="Pfam" id="PF05191"/>
    </source>
</evidence>
<reference evidence="6 7" key="1">
    <citation type="journal article" date="2023" name="Commun. Biol.">
        <title>Genome analysis of Parmales, the sister group of diatoms, reveals the evolutionary specialization of diatoms from phago-mixotrophs to photoautotrophs.</title>
        <authorList>
            <person name="Ban H."/>
            <person name="Sato S."/>
            <person name="Yoshikawa S."/>
            <person name="Yamada K."/>
            <person name="Nakamura Y."/>
            <person name="Ichinomiya M."/>
            <person name="Sato N."/>
            <person name="Blanc-Mathieu R."/>
            <person name="Endo H."/>
            <person name="Kuwata A."/>
            <person name="Ogata H."/>
        </authorList>
    </citation>
    <scope>NUCLEOTIDE SEQUENCE [LARGE SCALE GENOMIC DNA]</scope>
</reference>
<comment type="similarity">
    <text evidence="4">Belongs to the adenylate kinase family.</text>
</comment>
<dbReference type="Proteomes" id="UP001165060">
    <property type="component" value="Unassembled WGS sequence"/>
</dbReference>
<evidence type="ECO:0000313" key="6">
    <source>
        <dbReference type="EMBL" id="GMI18911.1"/>
    </source>
</evidence>
<name>A0ABQ6M3G7_9STRA</name>
<evidence type="ECO:0000256" key="2">
    <source>
        <dbReference type="ARBA" id="ARBA00022741"/>
    </source>
</evidence>
<dbReference type="CDD" id="cd01428">
    <property type="entry name" value="ADK"/>
    <property type="match status" value="1"/>
</dbReference>
<dbReference type="PANTHER" id="PTHR23359">
    <property type="entry name" value="NUCLEOTIDE KINASE"/>
    <property type="match status" value="1"/>
</dbReference>
<keyword evidence="2" id="KW-0547">Nucleotide-binding</keyword>
<dbReference type="NCBIfam" id="TIGR01351">
    <property type="entry name" value="adk"/>
    <property type="match status" value="1"/>
</dbReference>
<proteinExistence type="inferred from homology"/>